<accession>A0A2A4F0I4</accession>
<dbReference type="InterPro" id="IPR025391">
    <property type="entry name" value="DUF4123"/>
</dbReference>
<evidence type="ECO:0000259" key="1">
    <source>
        <dbReference type="Pfam" id="PF13503"/>
    </source>
</evidence>
<feature type="domain" description="DUF4123" evidence="1">
    <location>
        <begin position="44"/>
        <end position="137"/>
    </location>
</feature>
<comment type="caution">
    <text evidence="2">The sequence shown here is derived from an EMBL/GenBank/DDBJ whole genome shotgun (WGS) entry which is preliminary data.</text>
</comment>
<sequence>MQAAADPDGPFTHGYALIEPTTIGFAPYLRTLTLHSCTPLILAHRDELMPKLIDVASLEPDQQVALTELWREEPDPDRPPVVCAWIDSDWPLAELVRHIAHYLIGPGADGRPVLWRYYDPRVLSLALVVLKPSQRNALLQPMRTWQFAWGGHKWQIAGPALPVPEAGDPASGWPTPEQWVRIDRSEIVTKVLHRLPVLSPEEVRNLPGLLDRILADVAVRGGLSNLDDLTDYSLCCLHYGQAFADHPKLQEVWPALARHEVSWAEAKTCLTDADYRGLAERASHPIAERI</sequence>
<proteinExistence type="predicted"/>
<evidence type="ECO:0000313" key="3">
    <source>
        <dbReference type="Proteomes" id="UP000218022"/>
    </source>
</evidence>
<organism evidence="2 3">
    <name type="scientific">Paraburkholderia acidicola</name>
    <dbReference type="NCBI Taxonomy" id="1912599"/>
    <lineage>
        <taxon>Bacteria</taxon>
        <taxon>Pseudomonadati</taxon>
        <taxon>Pseudomonadota</taxon>
        <taxon>Betaproteobacteria</taxon>
        <taxon>Burkholderiales</taxon>
        <taxon>Burkholderiaceae</taxon>
        <taxon>Paraburkholderia</taxon>
    </lineage>
</organism>
<dbReference type="Pfam" id="PF13503">
    <property type="entry name" value="DUF4123"/>
    <property type="match status" value="1"/>
</dbReference>
<dbReference type="EMBL" id="MTZV01000004">
    <property type="protein sequence ID" value="PCE26084.1"/>
    <property type="molecule type" value="Genomic_DNA"/>
</dbReference>
<protein>
    <recommendedName>
        <fullName evidence="1">DUF4123 domain-containing protein</fullName>
    </recommendedName>
</protein>
<dbReference type="Proteomes" id="UP000218022">
    <property type="component" value="Unassembled WGS sequence"/>
</dbReference>
<reference evidence="2 3" key="1">
    <citation type="submission" date="2017-01" db="EMBL/GenBank/DDBJ databases">
        <title>Whole-Genome Shotgun Sequencing of Two beta-Proteobacterial Species in Search of the Bulgecin Biosynthetic Cluster.</title>
        <authorList>
            <person name="Horsman M.E."/>
            <person name="Marous D.R."/>
            <person name="Li R."/>
            <person name="Oliver R.A."/>
            <person name="Byun B."/>
            <person name="Emrich S.J."/>
            <person name="Boggess B."/>
            <person name="Townsend C.A."/>
            <person name="Mobashery S."/>
        </authorList>
    </citation>
    <scope>NUCLEOTIDE SEQUENCE [LARGE SCALE GENOMIC DNA]</scope>
    <source>
        <strain evidence="2 3">ATCC 31363</strain>
    </source>
</reference>
<evidence type="ECO:0000313" key="2">
    <source>
        <dbReference type="EMBL" id="PCE26084.1"/>
    </source>
</evidence>
<dbReference type="AlphaFoldDB" id="A0A2A4F0I4"/>
<gene>
    <name evidence="2" type="ORF">BWP39_16295</name>
</gene>
<name>A0A2A4F0I4_9BURK</name>